<gene>
    <name evidence="4" type="ORF">ACEWY4_018146</name>
</gene>
<keyword evidence="1" id="KW-0732">Signal</keyword>
<dbReference type="InterPro" id="IPR036179">
    <property type="entry name" value="Ig-like_dom_sf"/>
</dbReference>
<dbReference type="SUPFAM" id="SSF48726">
    <property type="entry name" value="Immunoglobulin"/>
    <property type="match status" value="14"/>
</dbReference>
<evidence type="ECO:0000256" key="1">
    <source>
        <dbReference type="ARBA" id="ARBA00022729"/>
    </source>
</evidence>
<evidence type="ECO:0000256" key="2">
    <source>
        <dbReference type="ARBA" id="ARBA00023157"/>
    </source>
</evidence>
<evidence type="ECO:0000313" key="5">
    <source>
        <dbReference type="Proteomes" id="UP001591681"/>
    </source>
</evidence>
<accession>A0ABD1JJ47</accession>
<dbReference type="Proteomes" id="UP001591681">
    <property type="component" value="Unassembled WGS sequence"/>
</dbReference>
<name>A0ABD1JJ47_9TELE</name>
<feature type="domain" description="Ig-like" evidence="3">
    <location>
        <begin position="1079"/>
        <end position="1184"/>
    </location>
</feature>
<protein>
    <recommendedName>
        <fullName evidence="3">Ig-like domain-containing protein</fullName>
    </recommendedName>
</protein>
<feature type="domain" description="Ig-like" evidence="3">
    <location>
        <begin position="872"/>
        <end position="967"/>
    </location>
</feature>
<dbReference type="PANTHER" id="PTHR11481">
    <property type="entry name" value="IMMUNOGLOBULIN FC RECEPTOR"/>
    <property type="match status" value="1"/>
</dbReference>
<feature type="domain" description="Ig-like" evidence="3">
    <location>
        <begin position="248"/>
        <end position="345"/>
    </location>
</feature>
<dbReference type="Gene3D" id="2.60.40.10">
    <property type="entry name" value="Immunoglobulins"/>
    <property type="match status" value="15"/>
</dbReference>
<dbReference type="InterPro" id="IPR050488">
    <property type="entry name" value="Ig_Fc_receptor"/>
</dbReference>
<feature type="domain" description="Ig-like" evidence="3">
    <location>
        <begin position="777"/>
        <end position="869"/>
    </location>
</feature>
<organism evidence="4 5">
    <name type="scientific">Coilia grayii</name>
    <name type="common">Gray's grenadier anchovy</name>
    <dbReference type="NCBI Taxonomy" id="363190"/>
    <lineage>
        <taxon>Eukaryota</taxon>
        <taxon>Metazoa</taxon>
        <taxon>Chordata</taxon>
        <taxon>Craniata</taxon>
        <taxon>Vertebrata</taxon>
        <taxon>Euteleostomi</taxon>
        <taxon>Actinopterygii</taxon>
        <taxon>Neopterygii</taxon>
        <taxon>Teleostei</taxon>
        <taxon>Clupei</taxon>
        <taxon>Clupeiformes</taxon>
        <taxon>Clupeoidei</taxon>
        <taxon>Engraulidae</taxon>
        <taxon>Coilinae</taxon>
        <taxon>Coilia</taxon>
    </lineage>
</organism>
<sequence length="1604" mass="178969">MRIIDGLHGVTMGRNPPVATLVCFISLIGCGYCHGNGIVPKLTQKENQCISKGASVTFVCDTGGSSSGWLFLWYKVVPLRDGLPAVTHQSGRSTYSLELQPDSSKGDGGSYTLNSTGTEHIGLYVCRAKKEDPVSYTEYSNYLFLWVSDPDSSGCLSKSPNRTNFVESESVSLTCGGNGTGWILKRISYYFEMSQCPFNTGASSWENGTCHIKDVSLYDSGVYWCQSESGEVSNAFFYIEVHGHGVVPRVNDDEGNQCLSKGASVTLTCAIYGSSTDWFFQWYRVVLLKDGLLADTHWPGKSTYSLELLPHSNAGLVGSYTINSTGLEHMGLYVCRAKKEEPVLHTDYSKPFFLRVHDPDSAASLSLIPDRTNYVQSESVSLTCEGNGTGWILKRITNYIEMSQCPFKTGASSWENGTCHIKDVSLYDSGVYWCQSESGEFTNVVSINVHDVRVYITHKAATWMDAEQFEVGDSIKLHCVVQSSSGAWTFLWYRVVPHRDGLLDAPRWKSDSRYSLEPLSDSGREAEGYYTLNSAVPEHSGVYVCRAEREEPVLHAYSPPKLIWVKDSSPPGLLHVSPNVKRFFENETVSFHCDVPENTNGWILRKYKNSEGPTDLHLKRETEEMSTFTIEYLNNSHSGVYWCQSESGKLTNIVNIPPVNKAIPRVQVFPDTWLALGESVSLNCDIDKSDLARWRFLWYKIVLYREDLLTFTDTHSRSKYSLQLVSESSSGTGGTYTLDSVRAEHSGLYVCRAEREQTTYHSEYSQPKLLWVTDSSPEAALIISSNRTQYFHSESLSLSCVAQADTGGWSLRRYTDSYPAAVSDCPFSETATWDQSTCNISSLAVSDSGVYWCESEFGQLSNLVKIKVDFGPRPYLQASPSTWPAKGQTVTLQCEVSGSKSGWRFLFYRLFLPSEIVTDLNRLEISENATELLSDSSRESGDAYTLTSVGPEHSGYYACRAERLNSSYRTPYGYPRHLWVIDPSPPASLSIHPNRSQYFQSESVILTCDVKGNSSGWTLRRFTHYNTASHCAFKHGSVTWNDTPCNLRYLRVTDSGHYWCQSESGEYSNAVNITVHGTPMTTLRAPPNDWLTEGASVTLTCMVILSQSSDWEYLWYKVVPPGEGKLIESRFPNTKMSVKPLLDDGGKSTGFYNRSSVVLQDSGIYLCQARRQNSDFHTEYSNAQPVWVTTPTPSAWLSISPNRSMHLQSGHLALRCVGPGHEAEWVVRRYTSAGELSDCPFETKSGTWAKSTCNMSLLSAQDSGVYWCQSTSGKLSNPVNISVHVPGTHYLYVRVSPSHWVTEGSAVTLSCSAEFGDLSSSKRFHWYKALPVTEGLPSFSRKYSETKYSVEVLSDSSRGAGGSYTVNSTSPKHSGLYVCRAEIQDLGMYTEYSSPELLVVTGRSPSAWLYVTPSRSQHFQSDPLTFSCKTKDSGTVWSVRRFTLWGELSDCPFNDKSKLLNPSTCNISSLTSSDSGVYWCQSESGERSNAVNITVHNGDVILESPVHPLRVGEQARLRCLGRKSTKSNFIATFYKDGLHVDNQTPGTMTILKASKSHEGWYSCKDEEQRKSPGSWISVKEAQDDRRGLRKRLFKGMYQRDKDML</sequence>
<dbReference type="Pfam" id="PF13895">
    <property type="entry name" value="Ig_2"/>
    <property type="match status" value="1"/>
</dbReference>
<dbReference type="PROSITE" id="PS51257">
    <property type="entry name" value="PROKAR_LIPOPROTEIN"/>
    <property type="match status" value="1"/>
</dbReference>
<dbReference type="SMART" id="SM00408">
    <property type="entry name" value="IGc2"/>
    <property type="match status" value="13"/>
</dbReference>
<comment type="caution">
    <text evidence="4">The sequence shown here is derived from an EMBL/GenBank/DDBJ whole genome shotgun (WGS) entry which is preliminary data.</text>
</comment>
<evidence type="ECO:0000259" key="3">
    <source>
        <dbReference type="PROSITE" id="PS50835"/>
    </source>
</evidence>
<keyword evidence="2" id="KW-1015">Disulfide bond</keyword>
<dbReference type="InterPro" id="IPR007110">
    <property type="entry name" value="Ig-like_dom"/>
</dbReference>
<dbReference type="InterPro" id="IPR003598">
    <property type="entry name" value="Ig_sub2"/>
</dbReference>
<dbReference type="PROSITE" id="PS50835">
    <property type="entry name" value="IG_LIKE"/>
    <property type="match status" value="10"/>
</dbReference>
<dbReference type="InterPro" id="IPR003599">
    <property type="entry name" value="Ig_sub"/>
</dbReference>
<proteinExistence type="predicted"/>
<dbReference type="EMBL" id="JBHFQA010000015">
    <property type="protein sequence ID" value="KAL2087087.1"/>
    <property type="molecule type" value="Genomic_DNA"/>
</dbReference>
<evidence type="ECO:0000313" key="4">
    <source>
        <dbReference type="EMBL" id="KAL2087087.1"/>
    </source>
</evidence>
<dbReference type="PANTHER" id="PTHR11481:SF64">
    <property type="entry name" value="FC RECEPTOR-LIKE PROTEIN 4"/>
    <property type="match status" value="1"/>
</dbReference>
<feature type="domain" description="Ig-like" evidence="3">
    <location>
        <begin position="664"/>
        <end position="765"/>
    </location>
</feature>
<reference evidence="4 5" key="1">
    <citation type="submission" date="2024-09" db="EMBL/GenBank/DDBJ databases">
        <title>A chromosome-level genome assembly of Gray's grenadier anchovy, Coilia grayii.</title>
        <authorList>
            <person name="Fu Z."/>
        </authorList>
    </citation>
    <scope>NUCLEOTIDE SEQUENCE [LARGE SCALE GENOMIC DNA]</scope>
    <source>
        <strain evidence="4">G4</strain>
        <tissue evidence="4">Muscle</tissue>
    </source>
</reference>
<feature type="domain" description="Ig-like" evidence="3">
    <location>
        <begin position="472"/>
        <end position="555"/>
    </location>
</feature>
<keyword evidence="5" id="KW-1185">Reference proteome</keyword>
<feature type="domain" description="Ig-like" evidence="3">
    <location>
        <begin position="985"/>
        <end position="1074"/>
    </location>
</feature>
<dbReference type="InterPro" id="IPR013783">
    <property type="entry name" value="Ig-like_fold"/>
</dbReference>
<feature type="domain" description="Ig-like" evidence="3">
    <location>
        <begin position="1286"/>
        <end position="1382"/>
    </location>
</feature>
<feature type="domain" description="Ig-like" evidence="3">
    <location>
        <begin position="40"/>
        <end position="137"/>
    </location>
</feature>
<dbReference type="SMART" id="SM00409">
    <property type="entry name" value="IG"/>
    <property type="match status" value="15"/>
</dbReference>
<feature type="domain" description="Ig-like" evidence="3">
    <location>
        <begin position="1395"/>
        <end position="1494"/>
    </location>
</feature>